<dbReference type="Proteomes" id="UP000000267">
    <property type="component" value="Unassembled WGS sequence"/>
</dbReference>
<feature type="compositionally biased region" description="Polar residues" evidence="4">
    <location>
        <begin position="667"/>
        <end position="689"/>
    </location>
</feature>
<feature type="domain" description="SAM" evidence="7">
    <location>
        <begin position="346"/>
        <end position="410"/>
    </location>
</feature>
<keyword evidence="9" id="KW-1185">Reference proteome</keyword>
<dbReference type="SUPFAM" id="SSF50044">
    <property type="entry name" value="SH3-domain"/>
    <property type="match status" value="1"/>
</dbReference>
<protein>
    <recommendedName>
        <fullName evidence="10">Protein BOI2</fullName>
    </recommendedName>
</protein>
<dbReference type="HOGENOM" id="CLU_003845_0_0_1"/>
<feature type="region of interest" description="Disordered" evidence="4">
    <location>
        <begin position="251"/>
        <end position="336"/>
    </location>
</feature>
<dbReference type="CDD" id="cd11886">
    <property type="entry name" value="SH3_BOI"/>
    <property type="match status" value="1"/>
</dbReference>
<evidence type="ECO:0000256" key="3">
    <source>
        <dbReference type="PROSITE-ProRule" id="PRU00192"/>
    </source>
</evidence>
<evidence type="ECO:0000256" key="1">
    <source>
        <dbReference type="ARBA" id="ARBA00022443"/>
    </source>
</evidence>
<proteinExistence type="predicted"/>
<dbReference type="RefSeq" id="XP_001647432.1">
    <property type="nucleotide sequence ID" value="XM_001647382.1"/>
</dbReference>
<keyword evidence="2" id="KW-0597">Phosphoprotein</keyword>
<dbReference type="InterPro" id="IPR001452">
    <property type="entry name" value="SH3_domain"/>
</dbReference>
<dbReference type="PROSITE" id="PS50105">
    <property type="entry name" value="SAM_DOMAIN"/>
    <property type="match status" value="1"/>
</dbReference>
<dbReference type="Gene3D" id="1.10.150.50">
    <property type="entry name" value="Transcription Factor, Ets-1"/>
    <property type="match status" value="1"/>
</dbReference>
<feature type="region of interest" description="Disordered" evidence="4">
    <location>
        <begin position="209"/>
        <end position="234"/>
    </location>
</feature>
<dbReference type="PROSITE" id="PS50002">
    <property type="entry name" value="SH3"/>
    <property type="match status" value="1"/>
</dbReference>
<dbReference type="InterPro" id="IPR035551">
    <property type="entry name" value="Boi1/2_SH3"/>
</dbReference>
<feature type="compositionally biased region" description="Polar residues" evidence="4">
    <location>
        <begin position="549"/>
        <end position="578"/>
    </location>
</feature>
<dbReference type="InterPro" id="IPR011993">
    <property type="entry name" value="PH-like_dom_sf"/>
</dbReference>
<feature type="compositionally biased region" description="Polar residues" evidence="4">
    <location>
        <begin position="785"/>
        <end position="799"/>
    </location>
</feature>
<feature type="compositionally biased region" description="Pro residues" evidence="4">
    <location>
        <begin position="531"/>
        <end position="541"/>
    </location>
</feature>
<feature type="compositionally biased region" description="Polar residues" evidence="4">
    <location>
        <begin position="747"/>
        <end position="767"/>
    </location>
</feature>
<feature type="domain" description="PH" evidence="6">
    <location>
        <begin position="851"/>
        <end position="970"/>
    </location>
</feature>
<dbReference type="InParanoid" id="A7TDV4"/>
<dbReference type="GO" id="GO:0005769">
    <property type="term" value="C:early endosome"/>
    <property type="evidence" value="ECO:0007669"/>
    <property type="project" value="TreeGrafter"/>
</dbReference>
<dbReference type="SMART" id="SM00454">
    <property type="entry name" value="SAM"/>
    <property type="match status" value="1"/>
</dbReference>
<evidence type="ECO:0008006" key="10">
    <source>
        <dbReference type="Google" id="ProtNLM"/>
    </source>
</evidence>
<reference evidence="8 9" key="1">
    <citation type="journal article" date="2007" name="Proc. Natl. Acad. Sci. U.S.A.">
        <title>Independent sorting-out of thousands of duplicated gene pairs in two yeast species descended from a whole-genome duplication.</title>
        <authorList>
            <person name="Scannell D.R."/>
            <person name="Frank A.C."/>
            <person name="Conant G.C."/>
            <person name="Byrne K.P."/>
            <person name="Woolfit M."/>
            <person name="Wolfe K.H."/>
        </authorList>
    </citation>
    <scope>NUCLEOTIDE SEQUENCE [LARGE SCALE GENOMIC DNA]</scope>
    <source>
        <strain evidence="9">ATCC 22028 / DSM 70294 / BCRC 21397 / CBS 2163 / NBRC 10782 / NRRL Y-8283 / UCD 57-17</strain>
    </source>
</reference>
<dbReference type="OrthoDB" id="73680at2759"/>
<dbReference type="GO" id="GO:0005802">
    <property type="term" value="C:trans-Golgi network"/>
    <property type="evidence" value="ECO:0007669"/>
    <property type="project" value="TreeGrafter"/>
</dbReference>
<dbReference type="CDD" id="cd13316">
    <property type="entry name" value="PH_Boi"/>
    <property type="match status" value="1"/>
</dbReference>
<evidence type="ECO:0000313" key="8">
    <source>
        <dbReference type="EMBL" id="EDO19574.1"/>
    </source>
</evidence>
<sequence>MFSNKVPSLSNLDTSGAVTAGGVGSMRSSSPLESPTSDVSSIFIAINEYNKRMDDELDLKLGDKVRVITDDEDYHDGWYYGKNLRTGLEGLYPVVFTQKLSPEKPKSATMEKSIKRLSTPVGGISSLNESLVNEGSMNFERSVSMKNTMSDIDKALEELQRGEELHPNENASNSNNHVSNISLREGLAVVGAGAGAGAVASAFAPEENLNNESDHDRSHNSIQTGTTSLNIQPSDALMNGVQSRSISNQTTVINPNLNGNYTNSNNNNIYTNNNTNDNINDDTNDTSNNNNSTNNNSNDNFNIINNNSNNNSNNNNNNNNNNHSNDGFDVINNKTPHLDPKNALNWSPNDVALYFEQVGFDKDTSSKFIKHKISGEILLELELNLLKELDINSFGTRFEVFKEIEALKQVSSQDGTTSMAAKRASKLMPAAELDQINQEIPTDNNVGRSNSNGRVVSMSHLDSPSTLKQGTPKLKATPSKQQSNLTKHRPASIAVTPDYGMRTNERSPIHTTIINEVSDDDKFVSPRKAPKPPSHPSPVQPPSAASKRFSLSPNVSQMRYKSPSSSAFDKPHSTISTPKVATPKIATPKVATPRTDKFMFPNSTTTLGNNGLHQTSRSSSQYVKHKKSMSGGSFTDLFNRVSLLSPNGYDERKSNAESTETHERATSIYSNHSRSASVTHVRQSSQNMTDMKKHKRNSSILSFFSSKTDDKPNSPIKSNFSRNASRDHSRNSSYANNYATPYKPQASEATLQDTQPDTYSKDVSTPTPIKAMSPTKEDKRRSVSARDSGTTIDFNSTRFDSLDDDSQKRSVSEALKGKTMRKMSGKPMTKQDTTAFVEGLRSISVKEAIQDADCSGWMSKKGGGAMGVWKTRYFTLHGTRLSYFGNTTDTRERGLIDITGHRVVPAKEDDKLISLYAASTGKGRYCFKLIPPLPGSKKGLTFTQPRVHYFAVESKEEMREWMAALIKTSIDIDTNVPVVSSYSTPTVSLNKAQEMLSQAREETRLREENKFLNEEDEDQLLWEEQNAAMNKTPIATSKRASNIITSNKRDSKFSVNQNRFSIMSYNTGADTMLADENTIGNNTTMISNSNITSPNKRASFVPSTILTPAPQTVDDEVSIAASSQYSN</sequence>
<dbReference type="Gene3D" id="2.30.30.40">
    <property type="entry name" value="SH3 Domains"/>
    <property type="match status" value="1"/>
</dbReference>
<organism evidence="9">
    <name type="scientific">Vanderwaltozyma polyspora (strain ATCC 22028 / DSM 70294 / BCRC 21397 / CBS 2163 / NBRC 10782 / NRRL Y-8283 / UCD 57-17)</name>
    <name type="common">Kluyveromyces polysporus</name>
    <dbReference type="NCBI Taxonomy" id="436907"/>
    <lineage>
        <taxon>Eukaryota</taxon>
        <taxon>Fungi</taxon>
        <taxon>Dikarya</taxon>
        <taxon>Ascomycota</taxon>
        <taxon>Saccharomycotina</taxon>
        <taxon>Saccharomycetes</taxon>
        <taxon>Saccharomycetales</taxon>
        <taxon>Saccharomycetaceae</taxon>
        <taxon>Vanderwaltozyma</taxon>
    </lineage>
</organism>
<gene>
    <name evidence="8" type="ORF">Kpol_1018p107</name>
</gene>
<feature type="compositionally biased region" description="Polar residues" evidence="4">
    <location>
        <begin position="220"/>
        <end position="233"/>
    </location>
</feature>
<feature type="compositionally biased region" description="Polar residues" evidence="4">
    <location>
        <begin position="435"/>
        <end position="469"/>
    </location>
</feature>
<dbReference type="SUPFAM" id="SSF47769">
    <property type="entry name" value="SAM/Pointed domain"/>
    <property type="match status" value="1"/>
</dbReference>
<accession>A7TDV4</accession>
<feature type="region of interest" description="Disordered" evidence="4">
    <location>
        <begin position="594"/>
        <end position="616"/>
    </location>
</feature>
<dbReference type="Pfam" id="PF07647">
    <property type="entry name" value="SAM_2"/>
    <property type="match status" value="1"/>
</dbReference>
<dbReference type="SUPFAM" id="SSF50729">
    <property type="entry name" value="PH domain-like"/>
    <property type="match status" value="1"/>
</dbReference>
<evidence type="ECO:0000313" key="9">
    <source>
        <dbReference type="Proteomes" id="UP000000267"/>
    </source>
</evidence>
<dbReference type="InterPro" id="IPR013761">
    <property type="entry name" value="SAM/pointed_sf"/>
</dbReference>
<dbReference type="InterPro" id="IPR036028">
    <property type="entry name" value="SH3-like_dom_sf"/>
</dbReference>
<evidence type="ECO:0000256" key="2">
    <source>
        <dbReference type="ARBA" id="ARBA00022553"/>
    </source>
</evidence>
<dbReference type="FunFam" id="2.30.29.30:FF:000230">
    <property type="entry name" value="Polarized growth protein (Boi2)"/>
    <property type="match status" value="1"/>
</dbReference>
<dbReference type="STRING" id="436907.A7TDV4"/>
<keyword evidence="1 3" id="KW-0728">SH3 domain</keyword>
<feature type="region of interest" description="Disordered" evidence="4">
    <location>
        <begin position="435"/>
        <end position="578"/>
    </location>
</feature>
<dbReference type="InterPro" id="IPR001660">
    <property type="entry name" value="SAM"/>
</dbReference>
<dbReference type="PhylomeDB" id="A7TDV4"/>
<dbReference type="GO" id="GO:0001881">
    <property type="term" value="P:receptor recycling"/>
    <property type="evidence" value="ECO:0007669"/>
    <property type="project" value="TreeGrafter"/>
</dbReference>
<dbReference type="InterPro" id="IPR045188">
    <property type="entry name" value="Boi1/Boi2-like"/>
</dbReference>
<dbReference type="KEGG" id="vpo:Kpol_1018p107"/>
<dbReference type="OMA" id="YYGWMKK"/>
<dbReference type="EMBL" id="DS480378">
    <property type="protein sequence ID" value="EDO19574.1"/>
    <property type="molecule type" value="Genomic_DNA"/>
</dbReference>
<dbReference type="SMART" id="SM00326">
    <property type="entry name" value="SH3"/>
    <property type="match status" value="1"/>
</dbReference>
<dbReference type="eggNOG" id="ENOG502QPMX">
    <property type="taxonomic scope" value="Eukaryota"/>
</dbReference>
<feature type="compositionally biased region" description="Low complexity" evidence="4">
    <location>
        <begin position="254"/>
        <end position="278"/>
    </location>
</feature>
<dbReference type="Pfam" id="PF00169">
    <property type="entry name" value="PH"/>
    <property type="match status" value="1"/>
</dbReference>
<feature type="compositionally biased region" description="Basic and acidic residues" evidence="4">
    <location>
        <begin position="649"/>
        <end position="665"/>
    </location>
</feature>
<evidence type="ECO:0000256" key="4">
    <source>
        <dbReference type="SAM" id="MobiDB-lite"/>
    </source>
</evidence>
<feature type="compositionally biased region" description="Polar residues" evidence="4">
    <location>
        <begin position="601"/>
        <end position="616"/>
    </location>
</feature>
<evidence type="ECO:0000259" key="7">
    <source>
        <dbReference type="PROSITE" id="PS50105"/>
    </source>
</evidence>
<feature type="region of interest" description="Disordered" evidence="4">
    <location>
        <begin position="645"/>
        <end position="811"/>
    </location>
</feature>
<dbReference type="GO" id="GO:0007032">
    <property type="term" value="P:endosome organization"/>
    <property type="evidence" value="ECO:0007669"/>
    <property type="project" value="TreeGrafter"/>
</dbReference>
<dbReference type="GO" id="GO:0055037">
    <property type="term" value="C:recycling endosome"/>
    <property type="evidence" value="ECO:0007669"/>
    <property type="project" value="TreeGrafter"/>
</dbReference>
<dbReference type="Pfam" id="PF00018">
    <property type="entry name" value="SH3_1"/>
    <property type="match status" value="1"/>
</dbReference>
<dbReference type="GO" id="GO:0005829">
    <property type="term" value="C:cytosol"/>
    <property type="evidence" value="ECO:0007669"/>
    <property type="project" value="GOC"/>
</dbReference>
<dbReference type="PANTHER" id="PTHR22902:SF27">
    <property type="entry name" value="PLECKSTRIN HOMOLOGY DOMAIN-CONTAINING FAMILY A MEMBER 3"/>
    <property type="match status" value="1"/>
</dbReference>
<dbReference type="SMART" id="SM00233">
    <property type="entry name" value="PH"/>
    <property type="match status" value="1"/>
</dbReference>
<dbReference type="PANTHER" id="PTHR22902">
    <property type="entry name" value="SESQUIPEDALIAN"/>
    <property type="match status" value="1"/>
</dbReference>
<dbReference type="GeneID" id="5547932"/>
<dbReference type="InterPro" id="IPR001849">
    <property type="entry name" value="PH_domain"/>
</dbReference>
<evidence type="ECO:0000259" key="6">
    <source>
        <dbReference type="PROSITE" id="PS50003"/>
    </source>
</evidence>
<dbReference type="Gene3D" id="2.30.29.30">
    <property type="entry name" value="Pleckstrin-homology domain (PH domain)/Phosphotyrosine-binding domain (PTB)"/>
    <property type="match status" value="1"/>
</dbReference>
<dbReference type="GO" id="GO:0042147">
    <property type="term" value="P:retrograde transport, endosome to Golgi"/>
    <property type="evidence" value="ECO:0007669"/>
    <property type="project" value="TreeGrafter"/>
</dbReference>
<name>A7TDV4_VANPO</name>
<feature type="domain" description="SH3" evidence="5">
    <location>
        <begin position="38"/>
        <end position="102"/>
    </location>
</feature>
<dbReference type="AlphaFoldDB" id="A7TDV4"/>
<feature type="compositionally biased region" description="Low complexity" evidence="4">
    <location>
        <begin position="285"/>
        <end position="325"/>
    </location>
</feature>
<evidence type="ECO:0000259" key="5">
    <source>
        <dbReference type="PROSITE" id="PS50002"/>
    </source>
</evidence>
<dbReference type="PROSITE" id="PS50003">
    <property type="entry name" value="PH_DOMAIN"/>
    <property type="match status" value="1"/>
</dbReference>